<gene>
    <name evidence="2" type="ORF">NCCP1664_02260</name>
</gene>
<organism evidence="2 3">
    <name type="scientific">Zafaria cholistanensis</name>
    <dbReference type="NCBI Taxonomy" id="1682741"/>
    <lineage>
        <taxon>Bacteria</taxon>
        <taxon>Bacillati</taxon>
        <taxon>Actinomycetota</taxon>
        <taxon>Actinomycetes</taxon>
        <taxon>Micrococcales</taxon>
        <taxon>Micrococcaceae</taxon>
        <taxon>Zafaria</taxon>
    </lineage>
</organism>
<keyword evidence="3" id="KW-1185">Reference proteome</keyword>
<name>A0A5A7NME5_9MICC</name>
<feature type="region of interest" description="Disordered" evidence="1">
    <location>
        <begin position="27"/>
        <end position="46"/>
    </location>
</feature>
<feature type="region of interest" description="Disordered" evidence="1">
    <location>
        <begin position="82"/>
        <end position="118"/>
    </location>
</feature>
<dbReference type="Proteomes" id="UP000325307">
    <property type="component" value="Unassembled WGS sequence"/>
</dbReference>
<accession>A0A5A7NME5</accession>
<reference evidence="2 3" key="1">
    <citation type="submission" date="2019-09" db="EMBL/GenBank/DDBJ databases">
        <title>Arthrobacter zafarii sp. nov., a moderately thermotolerant and halotolerant actinobacterium isolated from Cholistan desert soil of Pakistan.</title>
        <authorList>
            <person name="Amin A."/>
            <person name="Ahmed I."/>
            <person name="Khalid N."/>
            <person name="Schumann P."/>
            <person name="Busse H.J."/>
            <person name="Khan I.U."/>
            <person name="Li S."/>
            <person name="Li W.J."/>
        </authorList>
    </citation>
    <scope>NUCLEOTIDE SEQUENCE [LARGE SCALE GENOMIC DNA]</scope>
    <source>
        <strain evidence="2 3">NCCP-1664</strain>
    </source>
</reference>
<comment type="caution">
    <text evidence="2">The sequence shown here is derived from an EMBL/GenBank/DDBJ whole genome shotgun (WGS) entry which is preliminary data.</text>
</comment>
<dbReference type="AlphaFoldDB" id="A0A5A7NME5"/>
<protein>
    <submittedName>
        <fullName evidence="2">Uncharacterized protein</fullName>
    </submittedName>
</protein>
<dbReference type="EMBL" id="BKDJ01000001">
    <property type="protein sequence ID" value="GER21729.1"/>
    <property type="molecule type" value="Genomic_DNA"/>
</dbReference>
<evidence type="ECO:0000313" key="2">
    <source>
        <dbReference type="EMBL" id="GER21729.1"/>
    </source>
</evidence>
<proteinExistence type="predicted"/>
<sequence>MGLWVKRAGLSGETADHKVGMPGIVRRRGGNTAAQPQVCPPPGRQKRDWFRNIALITRSFTRHPGGPATRFSGAYIPPPLFPGAVNDPARGGTEQCLGPSGRSQFPVDAPGVGLDRVQ</sequence>
<evidence type="ECO:0000256" key="1">
    <source>
        <dbReference type="SAM" id="MobiDB-lite"/>
    </source>
</evidence>
<evidence type="ECO:0000313" key="3">
    <source>
        <dbReference type="Proteomes" id="UP000325307"/>
    </source>
</evidence>